<accession>A0ABW9P119</accession>
<organism evidence="2 3">
    <name type="scientific">Streptomyces katsurahamanus</name>
    <dbReference type="NCBI Taxonomy" id="2577098"/>
    <lineage>
        <taxon>Bacteria</taxon>
        <taxon>Bacillati</taxon>
        <taxon>Actinomycetota</taxon>
        <taxon>Actinomycetes</taxon>
        <taxon>Kitasatosporales</taxon>
        <taxon>Streptomycetaceae</taxon>
        <taxon>Streptomyces</taxon>
    </lineage>
</organism>
<feature type="domain" description="Acyl-CoA dehydrogenase/oxidase N-terminal" evidence="1">
    <location>
        <begin position="6"/>
        <end position="116"/>
    </location>
</feature>
<name>A0ABW9P119_9ACTN</name>
<dbReference type="InterPro" id="IPR037069">
    <property type="entry name" value="AcylCoA_DH/ox_N_sf"/>
</dbReference>
<evidence type="ECO:0000259" key="1">
    <source>
        <dbReference type="Pfam" id="PF02771"/>
    </source>
</evidence>
<dbReference type="RefSeq" id="WP_194292703.1">
    <property type="nucleotide sequence ID" value="NZ_VDEQ01000315.1"/>
</dbReference>
<evidence type="ECO:0000313" key="2">
    <source>
        <dbReference type="EMBL" id="MQS39226.1"/>
    </source>
</evidence>
<dbReference type="InterPro" id="IPR009100">
    <property type="entry name" value="AcylCoA_DH/oxidase_NM_dom_sf"/>
</dbReference>
<protein>
    <submittedName>
        <fullName evidence="2">Acyl-CoA dehydrogenase family protein</fullName>
    </submittedName>
</protein>
<proteinExistence type="predicted"/>
<comment type="caution">
    <text evidence="2">The sequence shown here is derived from an EMBL/GenBank/DDBJ whole genome shotgun (WGS) entry which is preliminary data.</text>
</comment>
<keyword evidence="3" id="KW-1185">Reference proteome</keyword>
<sequence>MRFLPTEEQAAFTGSLDAMLSAADVPRAARAWAVGDHAPGRRLFARLADAGLFALAVPEAYGGAGPLPVELALAFVELGRHAVPGPLAETAAAAALLAECGAAPAARRLLPGLVVGG</sequence>
<gene>
    <name evidence="2" type="ORF">FFZ77_27710</name>
</gene>
<dbReference type="EMBL" id="VDEQ01000315">
    <property type="protein sequence ID" value="MQS39226.1"/>
    <property type="molecule type" value="Genomic_DNA"/>
</dbReference>
<dbReference type="InterPro" id="IPR013786">
    <property type="entry name" value="AcylCoA_DH/ox_N"/>
</dbReference>
<evidence type="ECO:0000313" key="3">
    <source>
        <dbReference type="Proteomes" id="UP000460558"/>
    </source>
</evidence>
<dbReference type="Pfam" id="PF02771">
    <property type="entry name" value="Acyl-CoA_dh_N"/>
    <property type="match status" value="1"/>
</dbReference>
<dbReference type="Proteomes" id="UP000460558">
    <property type="component" value="Unassembled WGS sequence"/>
</dbReference>
<reference evidence="2 3" key="1">
    <citation type="submission" date="2019-06" db="EMBL/GenBank/DDBJ databases">
        <title>Comparative genomics and metabolomics analyses of clavulanic acid producing Streptomyces species provides insight into specialized metabolism and evolution of beta-lactam biosynthetic gene clusters.</title>
        <authorList>
            <person name="Moore M.A."/>
            <person name="Cruz-Morales P."/>
            <person name="Barona Gomez F."/>
            <person name="Kapil T."/>
        </authorList>
    </citation>
    <scope>NUCLEOTIDE SEQUENCE [LARGE SCALE GENOMIC DNA]</scope>
    <source>
        <strain evidence="2 3">T-272</strain>
    </source>
</reference>
<dbReference type="Gene3D" id="1.10.540.10">
    <property type="entry name" value="Acyl-CoA dehydrogenase/oxidase, N-terminal domain"/>
    <property type="match status" value="1"/>
</dbReference>
<feature type="non-terminal residue" evidence="2">
    <location>
        <position position="117"/>
    </location>
</feature>
<dbReference type="SUPFAM" id="SSF56645">
    <property type="entry name" value="Acyl-CoA dehydrogenase NM domain-like"/>
    <property type="match status" value="1"/>
</dbReference>